<organism evidence="11 12">
    <name type="scientific">Vibrio aestuarianus</name>
    <dbReference type="NCBI Taxonomy" id="28171"/>
    <lineage>
        <taxon>Bacteria</taxon>
        <taxon>Pseudomonadati</taxon>
        <taxon>Pseudomonadota</taxon>
        <taxon>Gammaproteobacteria</taxon>
        <taxon>Vibrionales</taxon>
        <taxon>Vibrionaceae</taxon>
        <taxon>Vibrio</taxon>
    </lineage>
</organism>
<proteinExistence type="inferred from homology"/>
<dbReference type="InterPro" id="IPR010055">
    <property type="entry name" value="T2SS_protein-GspJ"/>
</dbReference>
<dbReference type="PROSITE" id="PS00409">
    <property type="entry name" value="PROKAR_NTER_METHYL"/>
    <property type="match status" value="1"/>
</dbReference>
<accession>A0A9X4F8R3</accession>
<dbReference type="InterPro" id="IPR051621">
    <property type="entry name" value="T2SS_protein_J"/>
</dbReference>
<dbReference type="Gene3D" id="2.10.70.20">
    <property type="entry name" value="gspk-gspi-gspj complex like domains"/>
    <property type="match status" value="1"/>
</dbReference>
<dbReference type="PANTHER" id="PTHR39583">
    <property type="entry name" value="TYPE II SECRETION SYSTEM PROTEIN J-RELATED"/>
    <property type="match status" value="1"/>
</dbReference>
<dbReference type="Proteomes" id="UP001140978">
    <property type="component" value="Unassembled WGS sequence"/>
</dbReference>
<evidence type="ECO:0000256" key="3">
    <source>
        <dbReference type="ARBA" id="ARBA00021539"/>
    </source>
</evidence>
<dbReference type="AlphaFoldDB" id="A0A9X4F8R3"/>
<comment type="subcellular location">
    <subcellularLocation>
        <location evidence="1">Cell inner membrane</location>
        <topology evidence="1">Single-pass membrane protein</topology>
    </subcellularLocation>
</comment>
<evidence type="ECO:0000256" key="8">
    <source>
        <dbReference type="ARBA" id="ARBA00022989"/>
    </source>
</evidence>
<keyword evidence="8 10" id="KW-1133">Transmembrane helix</keyword>
<protein>
    <recommendedName>
        <fullName evidence="3">Type II secretion system protein J</fullName>
    </recommendedName>
</protein>
<reference evidence="11" key="1">
    <citation type="submission" date="2022-02" db="EMBL/GenBank/DDBJ databases">
        <title>Emergence and expansion in Europe of a Vibrio aestuarianus clonal complex pathogenic for oysters.</title>
        <authorList>
            <person name="Mesnil A."/>
            <person name="Travers M.-A."/>
        </authorList>
    </citation>
    <scope>NUCLEOTIDE SEQUENCE</scope>
    <source>
        <strain evidence="11">19_064_15T1</strain>
    </source>
</reference>
<evidence type="ECO:0000256" key="4">
    <source>
        <dbReference type="ARBA" id="ARBA00022475"/>
    </source>
</evidence>
<dbReference type="PANTHER" id="PTHR39583:SF2">
    <property type="entry name" value="TYPE II SECRETION SYSTEM PROTEIN J"/>
    <property type="match status" value="1"/>
</dbReference>
<evidence type="ECO:0000256" key="2">
    <source>
        <dbReference type="ARBA" id="ARBA00011084"/>
    </source>
</evidence>
<comment type="similarity">
    <text evidence="2">Belongs to the GSP J family.</text>
</comment>
<evidence type="ECO:0000256" key="6">
    <source>
        <dbReference type="ARBA" id="ARBA00022519"/>
    </source>
</evidence>
<dbReference type="Gene3D" id="3.10.610.10">
    <property type="entry name" value="GSPII I/J protein-like"/>
    <property type="match status" value="1"/>
</dbReference>
<dbReference type="InterPro" id="IPR012902">
    <property type="entry name" value="N_methyl_site"/>
</dbReference>
<keyword evidence="5" id="KW-0488">Methylation</keyword>
<dbReference type="NCBIfam" id="TIGR02532">
    <property type="entry name" value="IV_pilin_GFxxxE"/>
    <property type="match status" value="1"/>
</dbReference>
<keyword evidence="7 10" id="KW-0812">Transmembrane</keyword>
<evidence type="ECO:0000313" key="12">
    <source>
        <dbReference type="Proteomes" id="UP001140978"/>
    </source>
</evidence>
<dbReference type="InterPro" id="IPR045584">
    <property type="entry name" value="Pilin-like"/>
</dbReference>
<dbReference type="RefSeq" id="WP_176313450.1">
    <property type="nucleotide sequence ID" value="NZ_JAKNAX010000031.1"/>
</dbReference>
<dbReference type="EMBL" id="JAKNAX010000031">
    <property type="protein sequence ID" value="MDE1347163.1"/>
    <property type="molecule type" value="Genomic_DNA"/>
</dbReference>
<evidence type="ECO:0000256" key="1">
    <source>
        <dbReference type="ARBA" id="ARBA00004377"/>
    </source>
</evidence>
<evidence type="ECO:0000256" key="9">
    <source>
        <dbReference type="ARBA" id="ARBA00023136"/>
    </source>
</evidence>
<comment type="caution">
    <text evidence="11">The sequence shown here is derived from an EMBL/GenBank/DDBJ whole genome shotgun (WGS) entry which is preliminary data.</text>
</comment>
<dbReference type="GO" id="GO:0015628">
    <property type="term" value="P:protein secretion by the type II secretion system"/>
    <property type="evidence" value="ECO:0007669"/>
    <property type="project" value="InterPro"/>
</dbReference>
<dbReference type="GO" id="GO:0015627">
    <property type="term" value="C:type II protein secretion system complex"/>
    <property type="evidence" value="ECO:0007669"/>
    <property type="project" value="InterPro"/>
</dbReference>
<dbReference type="NCBIfam" id="TIGR01711">
    <property type="entry name" value="gspJ"/>
    <property type="match status" value="1"/>
</dbReference>
<dbReference type="Pfam" id="PF11612">
    <property type="entry name" value="T2SSJ"/>
    <property type="match status" value="1"/>
</dbReference>
<dbReference type="SUPFAM" id="SSF54523">
    <property type="entry name" value="Pili subunits"/>
    <property type="match status" value="1"/>
</dbReference>
<keyword evidence="4" id="KW-1003">Cell membrane</keyword>
<name>A0A9X4F8R3_9VIBR</name>
<keyword evidence="9 10" id="KW-0472">Membrane</keyword>
<keyword evidence="6" id="KW-0997">Cell inner membrane</keyword>
<evidence type="ECO:0000313" key="11">
    <source>
        <dbReference type="EMBL" id="MDE1347163.1"/>
    </source>
</evidence>
<evidence type="ECO:0000256" key="5">
    <source>
        <dbReference type="ARBA" id="ARBA00022481"/>
    </source>
</evidence>
<dbReference type="GO" id="GO:0005886">
    <property type="term" value="C:plasma membrane"/>
    <property type="evidence" value="ECO:0007669"/>
    <property type="project" value="UniProtKB-SubCell"/>
</dbReference>
<sequence>MSSNKKRQGFTLIEVLVAIAIFASLSVGAYQVLNQVQRSNEISQQRSQRLNALQRTMVLMDGDFRQMATRQFRTNGEEPNKQILQWKEYLLDSDQKGVLFARLGWHNPQQQFPRGEVTKVGYRIKEGVLERVWWRYPDTPAGQDGIITPLLSEVESMSLRFYSNDKWSEDWQESLKIPQAVAVKLVLKDYGEIERIYLTSGGALNQNTQGADNDAS</sequence>
<evidence type="ECO:0000256" key="10">
    <source>
        <dbReference type="SAM" id="Phobius"/>
    </source>
</evidence>
<dbReference type="Pfam" id="PF07963">
    <property type="entry name" value="N_methyl"/>
    <property type="match status" value="1"/>
</dbReference>
<feature type="transmembrane region" description="Helical" evidence="10">
    <location>
        <begin position="12"/>
        <end position="33"/>
    </location>
</feature>
<evidence type="ECO:0000256" key="7">
    <source>
        <dbReference type="ARBA" id="ARBA00022692"/>
    </source>
</evidence>
<gene>
    <name evidence="11" type="primary">gspJ</name>
    <name evidence="11" type="ORF">L9X51_12060</name>
</gene>